<feature type="region of interest" description="Disordered" evidence="1">
    <location>
        <begin position="29"/>
        <end position="77"/>
    </location>
</feature>
<dbReference type="AlphaFoldDB" id="A0A6A4GA23"/>
<dbReference type="EMBL" id="ML771781">
    <property type="protein sequence ID" value="KAE9382319.1"/>
    <property type="molecule type" value="Genomic_DNA"/>
</dbReference>
<name>A0A6A4GA23_9AGAR</name>
<organism evidence="2 3">
    <name type="scientific">Gymnopus androsaceus JB14</name>
    <dbReference type="NCBI Taxonomy" id="1447944"/>
    <lineage>
        <taxon>Eukaryota</taxon>
        <taxon>Fungi</taxon>
        <taxon>Dikarya</taxon>
        <taxon>Basidiomycota</taxon>
        <taxon>Agaricomycotina</taxon>
        <taxon>Agaricomycetes</taxon>
        <taxon>Agaricomycetidae</taxon>
        <taxon>Agaricales</taxon>
        <taxon>Marasmiineae</taxon>
        <taxon>Omphalotaceae</taxon>
        <taxon>Gymnopus</taxon>
    </lineage>
</organism>
<feature type="compositionally biased region" description="Low complexity" evidence="1">
    <location>
        <begin position="43"/>
        <end position="77"/>
    </location>
</feature>
<reference evidence="2" key="1">
    <citation type="journal article" date="2019" name="Environ. Microbiol.">
        <title>Fungal ecological strategies reflected in gene transcription - a case study of two litter decomposers.</title>
        <authorList>
            <person name="Barbi F."/>
            <person name="Kohler A."/>
            <person name="Barry K."/>
            <person name="Baskaran P."/>
            <person name="Daum C."/>
            <person name="Fauchery L."/>
            <person name="Ihrmark K."/>
            <person name="Kuo A."/>
            <person name="LaButti K."/>
            <person name="Lipzen A."/>
            <person name="Morin E."/>
            <person name="Grigoriev I.V."/>
            <person name="Henrissat B."/>
            <person name="Lindahl B."/>
            <person name="Martin F."/>
        </authorList>
    </citation>
    <scope>NUCLEOTIDE SEQUENCE</scope>
    <source>
        <strain evidence="2">JB14</strain>
    </source>
</reference>
<protein>
    <submittedName>
        <fullName evidence="2">Uncharacterized protein</fullName>
    </submittedName>
</protein>
<dbReference type="Proteomes" id="UP000799118">
    <property type="component" value="Unassembled WGS sequence"/>
</dbReference>
<gene>
    <name evidence="2" type="ORF">BT96DRAFT_1010881</name>
</gene>
<proteinExistence type="predicted"/>
<evidence type="ECO:0000313" key="3">
    <source>
        <dbReference type="Proteomes" id="UP000799118"/>
    </source>
</evidence>
<sequence>MVEYMNAADNCGQSLKDFQNILKNLNGQRHAAKAAHSTNACQPNASDSNPSPAASSNLPPSNPSPVASSNPSSIGTA</sequence>
<keyword evidence="3" id="KW-1185">Reference proteome</keyword>
<accession>A0A6A4GA23</accession>
<evidence type="ECO:0000313" key="2">
    <source>
        <dbReference type="EMBL" id="KAE9382319.1"/>
    </source>
</evidence>
<evidence type="ECO:0000256" key="1">
    <source>
        <dbReference type="SAM" id="MobiDB-lite"/>
    </source>
</evidence>